<evidence type="ECO:0000313" key="2">
    <source>
        <dbReference type="Proteomes" id="UP001056120"/>
    </source>
</evidence>
<sequence>MTEGYGESCKSSSSLSSHESDHDDHREIDEKLAHDDGGMEDGDIVINDQNEVFQVVQDVDQMIDDELMDNMAENEEVIDMFDVKEGIVKNVIIIDNIAENEEVNVNEGILENGDNMAENGEVNVNEVNHGDNLVGNSHLPNGVVDKDEECLEFEFGDDELDLID</sequence>
<name>A0ACB9HWY9_9ASTR</name>
<comment type="caution">
    <text evidence="1">The sequence shown here is derived from an EMBL/GenBank/DDBJ whole genome shotgun (WGS) entry which is preliminary data.</text>
</comment>
<protein>
    <submittedName>
        <fullName evidence="1">Uncharacterized protein</fullName>
    </submittedName>
</protein>
<dbReference type="EMBL" id="CM042028">
    <property type="protein sequence ID" value="KAI3800087.1"/>
    <property type="molecule type" value="Genomic_DNA"/>
</dbReference>
<keyword evidence="2" id="KW-1185">Reference proteome</keyword>
<gene>
    <name evidence="1" type="ORF">L1987_35395</name>
</gene>
<reference evidence="2" key="1">
    <citation type="journal article" date="2022" name="Mol. Ecol. Resour.">
        <title>The genomes of chicory, endive, great burdock and yacon provide insights into Asteraceae palaeo-polyploidization history and plant inulin production.</title>
        <authorList>
            <person name="Fan W."/>
            <person name="Wang S."/>
            <person name="Wang H."/>
            <person name="Wang A."/>
            <person name="Jiang F."/>
            <person name="Liu H."/>
            <person name="Zhao H."/>
            <person name="Xu D."/>
            <person name="Zhang Y."/>
        </authorList>
    </citation>
    <scope>NUCLEOTIDE SEQUENCE [LARGE SCALE GENOMIC DNA]</scope>
    <source>
        <strain evidence="2">cv. Yunnan</strain>
    </source>
</reference>
<dbReference type="Proteomes" id="UP001056120">
    <property type="component" value="Linkage Group LG11"/>
</dbReference>
<accession>A0ACB9HWY9</accession>
<organism evidence="1 2">
    <name type="scientific">Smallanthus sonchifolius</name>
    <dbReference type="NCBI Taxonomy" id="185202"/>
    <lineage>
        <taxon>Eukaryota</taxon>
        <taxon>Viridiplantae</taxon>
        <taxon>Streptophyta</taxon>
        <taxon>Embryophyta</taxon>
        <taxon>Tracheophyta</taxon>
        <taxon>Spermatophyta</taxon>
        <taxon>Magnoliopsida</taxon>
        <taxon>eudicotyledons</taxon>
        <taxon>Gunneridae</taxon>
        <taxon>Pentapetalae</taxon>
        <taxon>asterids</taxon>
        <taxon>campanulids</taxon>
        <taxon>Asterales</taxon>
        <taxon>Asteraceae</taxon>
        <taxon>Asteroideae</taxon>
        <taxon>Heliantheae alliance</taxon>
        <taxon>Millerieae</taxon>
        <taxon>Smallanthus</taxon>
    </lineage>
</organism>
<proteinExistence type="predicted"/>
<evidence type="ECO:0000313" key="1">
    <source>
        <dbReference type="EMBL" id="KAI3800087.1"/>
    </source>
</evidence>
<reference evidence="1 2" key="2">
    <citation type="journal article" date="2022" name="Mol. Ecol. Resour.">
        <title>The genomes of chicory, endive, great burdock and yacon provide insights into Asteraceae paleo-polyploidization history and plant inulin production.</title>
        <authorList>
            <person name="Fan W."/>
            <person name="Wang S."/>
            <person name="Wang H."/>
            <person name="Wang A."/>
            <person name="Jiang F."/>
            <person name="Liu H."/>
            <person name="Zhao H."/>
            <person name="Xu D."/>
            <person name="Zhang Y."/>
        </authorList>
    </citation>
    <scope>NUCLEOTIDE SEQUENCE [LARGE SCALE GENOMIC DNA]</scope>
    <source>
        <strain evidence="2">cv. Yunnan</strain>
        <tissue evidence="1">Leaves</tissue>
    </source>
</reference>